<comment type="subunit">
    <text evidence="6">Homotetramer. Forms an RuvA(8)-RuvB(12)-Holliday junction (HJ) complex. HJ DNA is sandwiched between 2 RuvA tetramers; dsDNA enters through RuvA and exits via RuvB. An RuvB hexamer assembles on each DNA strand where it exits the tetramer. Each RuvB hexamer is contacted by two RuvA subunits (via domain III) on 2 adjacent RuvB subunits; this complex drives branch migration. In the full resolvosome a probable DNA-RuvA(4)-RuvB(12)-RuvC(2) complex forms which resolves the HJ.</text>
</comment>
<dbReference type="InterPro" id="IPR011114">
    <property type="entry name" value="RuvA_C"/>
</dbReference>
<keyword evidence="5 6" id="KW-0234">DNA repair</keyword>
<dbReference type="SUPFAM" id="SSF50249">
    <property type="entry name" value="Nucleic acid-binding proteins"/>
    <property type="match status" value="1"/>
</dbReference>
<dbReference type="EMBL" id="VCIW01000002">
    <property type="protein sequence ID" value="TLS53557.1"/>
    <property type="molecule type" value="Genomic_DNA"/>
</dbReference>
<dbReference type="InterPro" id="IPR003583">
    <property type="entry name" value="Hlx-hairpin-Hlx_DNA-bd_motif"/>
</dbReference>
<dbReference type="SMART" id="SM00278">
    <property type="entry name" value="HhH1"/>
    <property type="match status" value="2"/>
</dbReference>
<keyword evidence="1 6" id="KW-0963">Cytoplasm</keyword>
<dbReference type="Gene3D" id="1.10.8.10">
    <property type="entry name" value="DNA helicase RuvA subunit, C-terminal domain"/>
    <property type="match status" value="1"/>
</dbReference>
<reference evidence="8 9" key="1">
    <citation type="submission" date="2019-05" db="EMBL/GenBank/DDBJ databases">
        <authorList>
            <person name="Narsing Rao M.P."/>
            <person name="Li W.J."/>
        </authorList>
    </citation>
    <scope>NUCLEOTIDE SEQUENCE [LARGE SCALE GENOMIC DNA]</scope>
    <source>
        <strain evidence="8 9">SYSU_K30003</strain>
    </source>
</reference>
<evidence type="ECO:0000256" key="4">
    <source>
        <dbReference type="ARBA" id="ARBA00023172"/>
    </source>
</evidence>
<evidence type="ECO:0000313" key="8">
    <source>
        <dbReference type="EMBL" id="TLS53557.1"/>
    </source>
</evidence>
<evidence type="ECO:0000256" key="5">
    <source>
        <dbReference type="ARBA" id="ARBA00023204"/>
    </source>
</evidence>
<comment type="caution">
    <text evidence="8">The sequence shown here is derived from an EMBL/GenBank/DDBJ whole genome shotgun (WGS) entry which is preliminary data.</text>
</comment>
<dbReference type="GO" id="GO:0009379">
    <property type="term" value="C:Holliday junction helicase complex"/>
    <property type="evidence" value="ECO:0007669"/>
    <property type="project" value="InterPro"/>
</dbReference>
<keyword evidence="9" id="KW-1185">Reference proteome</keyword>
<dbReference type="Gene3D" id="2.40.50.140">
    <property type="entry name" value="Nucleic acid-binding proteins"/>
    <property type="match status" value="1"/>
</dbReference>
<keyword evidence="2 6" id="KW-0227">DNA damage</keyword>
<dbReference type="GO" id="GO:0016787">
    <property type="term" value="F:hydrolase activity"/>
    <property type="evidence" value="ECO:0007669"/>
    <property type="project" value="UniProtKB-KW"/>
</dbReference>
<feature type="region of interest" description="Domain III" evidence="6">
    <location>
        <begin position="161"/>
        <end position="215"/>
    </location>
</feature>
<name>A0A5R9GAR9_9BACL</name>
<dbReference type="Gene3D" id="1.10.150.20">
    <property type="entry name" value="5' to 3' exonuclease, C-terminal subdomain"/>
    <property type="match status" value="1"/>
</dbReference>
<dbReference type="SUPFAM" id="SSF47781">
    <property type="entry name" value="RuvA domain 2-like"/>
    <property type="match status" value="1"/>
</dbReference>
<dbReference type="OrthoDB" id="5293449at2"/>
<evidence type="ECO:0000256" key="2">
    <source>
        <dbReference type="ARBA" id="ARBA00022763"/>
    </source>
</evidence>
<keyword evidence="8" id="KW-0378">Hydrolase</keyword>
<comment type="similarity">
    <text evidence="6">Belongs to the RuvA family.</text>
</comment>
<dbReference type="GO" id="GO:0005737">
    <property type="term" value="C:cytoplasm"/>
    <property type="evidence" value="ECO:0007669"/>
    <property type="project" value="UniProtKB-SubCell"/>
</dbReference>
<dbReference type="GO" id="GO:0048476">
    <property type="term" value="C:Holliday junction resolvase complex"/>
    <property type="evidence" value="ECO:0007669"/>
    <property type="project" value="UniProtKB-UniRule"/>
</dbReference>
<dbReference type="SUPFAM" id="SSF46929">
    <property type="entry name" value="DNA helicase RuvA subunit, C-terminal domain"/>
    <property type="match status" value="1"/>
</dbReference>
<evidence type="ECO:0000256" key="6">
    <source>
        <dbReference type="HAMAP-Rule" id="MF_00031"/>
    </source>
</evidence>
<dbReference type="CDD" id="cd14332">
    <property type="entry name" value="UBA_RuvA_C"/>
    <property type="match status" value="1"/>
</dbReference>
<evidence type="ECO:0000256" key="3">
    <source>
        <dbReference type="ARBA" id="ARBA00023125"/>
    </source>
</evidence>
<gene>
    <name evidence="6 8" type="primary">ruvA</name>
    <name evidence="8" type="ORF">FE782_04610</name>
</gene>
<dbReference type="RefSeq" id="WP_138192875.1">
    <property type="nucleotide sequence ID" value="NZ_VCIW01000002.1"/>
</dbReference>
<dbReference type="NCBIfam" id="TIGR00084">
    <property type="entry name" value="ruvA"/>
    <property type="match status" value="1"/>
</dbReference>
<dbReference type="InterPro" id="IPR000085">
    <property type="entry name" value="RuvA"/>
</dbReference>
<dbReference type="GO" id="GO:0009378">
    <property type="term" value="F:four-way junction helicase activity"/>
    <property type="evidence" value="ECO:0007669"/>
    <property type="project" value="InterPro"/>
</dbReference>
<dbReference type="GO" id="GO:0000400">
    <property type="term" value="F:four-way junction DNA binding"/>
    <property type="evidence" value="ECO:0007669"/>
    <property type="project" value="UniProtKB-UniRule"/>
</dbReference>
<accession>A0A5R9GAR9</accession>
<keyword evidence="4 6" id="KW-0233">DNA recombination</keyword>
<dbReference type="GO" id="GO:0006281">
    <property type="term" value="P:DNA repair"/>
    <property type="evidence" value="ECO:0007669"/>
    <property type="project" value="UniProtKB-UniRule"/>
</dbReference>
<feature type="domain" description="Helix-hairpin-helix DNA-binding motif class 1" evidence="7">
    <location>
        <begin position="72"/>
        <end position="91"/>
    </location>
</feature>
<feature type="domain" description="Helix-hairpin-helix DNA-binding motif class 1" evidence="7">
    <location>
        <begin position="107"/>
        <end position="126"/>
    </location>
</feature>
<evidence type="ECO:0000313" key="9">
    <source>
        <dbReference type="Proteomes" id="UP000309676"/>
    </source>
</evidence>
<dbReference type="InterPro" id="IPR012340">
    <property type="entry name" value="NA-bd_OB-fold"/>
</dbReference>
<keyword evidence="3 6" id="KW-0238">DNA-binding</keyword>
<evidence type="ECO:0000259" key="7">
    <source>
        <dbReference type="SMART" id="SM00278"/>
    </source>
</evidence>
<proteinExistence type="inferred from homology"/>
<dbReference type="Proteomes" id="UP000309676">
    <property type="component" value="Unassembled WGS sequence"/>
</dbReference>
<organism evidence="8 9">
    <name type="scientific">Paenibacillus antri</name>
    <dbReference type="NCBI Taxonomy" id="2582848"/>
    <lineage>
        <taxon>Bacteria</taxon>
        <taxon>Bacillati</taxon>
        <taxon>Bacillota</taxon>
        <taxon>Bacilli</taxon>
        <taxon>Bacillales</taxon>
        <taxon>Paenibacillaceae</taxon>
        <taxon>Paenibacillus</taxon>
    </lineage>
</organism>
<sequence length="215" mass="22729">MIDFLRGKPVVVDTDFVVLDVHDVGYRVFCPNPYAFAGKAEQTVTLFIHHHVREDAVQLFGFATREEQALFRKLLDVTGIGPRVAVGVLSGGAPERIVAAIQSDDLTFLTRLPGIGKKTAQRIVLDLKDKLDGIGIPVALGAGAAALSGAEAAASTAAGSAGLSVAWREAKDALMALGYTDAETERAWRDVKGKAGEGDGADKLIKLALQSLYQA</sequence>
<dbReference type="GO" id="GO:0006310">
    <property type="term" value="P:DNA recombination"/>
    <property type="evidence" value="ECO:0007669"/>
    <property type="project" value="UniProtKB-UniRule"/>
</dbReference>
<comment type="function">
    <text evidence="6">The RuvA-RuvB-RuvC complex processes Holliday junction (HJ) DNA during genetic recombination and DNA repair, while the RuvA-RuvB complex plays an important role in the rescue of blocked DNA replication forks via replication fork reversal (RFR). RuvA specifically binds to HJ cruciform DNA, conferring on it an open structure. The RuvB hexamer acts as an ATP-dependent pump, pulling dsDNA into and through the RuvAB complex. HJ branch migration allows RuvC to scan DNA until it finds its consensus sequence, where it cleaves and resolves the cruciform DNA.</text>
</comment>
<comment type="caution">
    <text evidence="6">Lacks conserved residue(s) required for the propagation of feature annotation.</text>
</comment>
<dbReference type="Pfam" id="PF14520">
    <property type="entry name" value="HHH_5"/>
    <property type="match status" value="1"/>
</dbReference>
<dbReference type="Pfam" id="PF01330">
    <property type="entry name" value="RuvA_N"/>
    <property type="match status" value="1"/>
</dbReference>
<dbReference type="AlphaFoldDB" id="A0A5R9GAR9"/>
<dbReference type="GO" id="GO:0005524">
    <property type="term" value="F:ATP binding"/>
    <property type="evidence" value="ECO:0007669"/>
    <property type="project" value="InterPro"/>
</dbReference>
<dbReference type="Pfam" id="PF07499">
    <property type="entry name" value="RuvA_C"/>
    <property type="match status" value="1"/>
</dbReference>
<dbReference type="InterPro" id="IPR013849">
    <property type="entry name" value="DNA_helicase_Holl-junc_RuvA_I"/>
</dbReference>
<dbReference type="InterPro" id="IPR036267">
    <property type="entry name" value="RuvA_C_sf"/>
</dbReference>
<evidence type="ECO:0000256" key="1">
    <source>
        <dbReference type="ARBA" id="ARBA00022490"/>
    </source>
</evidence>
<comment type="subcellular location">
    <subcellularLocation>
        <location evidence="6">Cytoplasm</location>
    </subcellularLocation>
</comment>
<dbReference type="InterPro" id="IPR010994">
    <property type="entry name" value="RuvA_2-like"/>
</dbReference>
<dbReference type="HAMAP" id="MF_00031">
    <property type="entry name" value="DNA_HJ_migration_RuvA"/>
    <property type="match status" value="1"/>
</dbReference>
<protein>
    <recommendedName>
        <fullName evidence="6">Holliday junction branch migration complex subunit RuvA</fullName>
    </recommendedName>
</protein>
<comment type="domain">
    <text evidence="6">Has three domains with a flexible linker between the domains II and III and assumes an 'L' shape. Domain III is highly mobile and contacts RuvB.</text>
</comment>